<reference evidence="3" key="2">
    <citation type="submission" date="2011-03" db="EMBL/GenBank/DDBJ databases">
        <title>Annotation of Magnaporthe poae ATCC 64411.</title>
        <authorList>
            <person name="Ma L.-J."/>
            <person name="Dead R."/>
            <person name="Young S.K."/>
            <person name="Zeng Q."/>
            <person name="Gargeya S."/>
            <person name="Fitzgerald M."/>
            <person name="Haas B."/>
            <person name="Abouelleil A."/>
            <person name="Alvarado L."/>
            <person name="Arachchi H.M."/>
            <person name="Berlin A."/>
            <person name="Brown A."/>
            <person name="Chapman S.B."/>
            <person name="Chen Z."/>
            <person name="Dunbar C."/>
            <person name="Freedman E."/>
            <person name="Gearin G."/>
            <person name="Gellesch M."/>
            <person name="Goldberg J."/>
            <person name="Griggs A."/>
            <person name="Gujja S."/>
            <person name="Heiman D."/>
            <person name="Howarth C."/>
            <person name="Larson L."/>
            <person name="Lui A."/>
            <person name="MacDonald P.J.P."/>
            <person name="Mehta T."/>
            <person name="Montmayeur A."/>
            <person name="Murphy C."/>
            <person name="Neiman D."/>
            <person name="Pearson M."/>
            <person name="Priest M."/>
            <person name="Roberts A."/>
            <person name="Saif S."/>
            <person name="Shea T."/>
            <person name="Shenoy N."/>
            <person name="Sisk P."/>
            <person name="Stolte C."/>
            <person name="Sykes S."/>
            <person name="Yandava C."/>
            <person name="Wortman J."/>
            <person name="Nusbaum C."/>
            <person name="Birren B."/>
        </authorList>
    </citation>
    <scope>NUCLEOTIDE SEQUENCE</scope>
    <source>
        <strain evidence="3">ATCC 64411</strain>
    </source>
</reference>
<feature type="non-terminal residue" evidence="3">
    <location>
        <position position="215"/>
    </location>
</feature>
<feature type="region of interest" description="Disordered" evidence="2">
    <location>
        <begin position="1"/>
        <end position="23"/>
    </location>
</feature>
<organism evidence="3">
    <name type="scientific">Magnaporthiopsis poae (strain ATCC 64411 / 73-15)</name>
    <name type="common">Kentucky bluegrass fungus</name>
    <name type="synonym">Magnaporthe poae</name>
    <dbReference type="NCBI Taxonomy" id="644358"/>
    <lineage>
        <taxon>Eukaryota</taxon>
        <taxon>Fungi</taxon>
        <taxon>Dikarya</taxon>
        <taxon>Ascomycota</taxon>
        <taxon>Pezizomycotina</taxon>
        <taxon>Sordariomycetes</taxon>
        <taxon>Sordariomycetidae</taxon>
        <taxon>Magnaporthales</taxon>
        <taxon>Magnaporthaceae</taxon>
        <taxon>Magnaporthiopsis</taxon>
    </lineage>
</organism>
<dbReference type="OrthoDB" id="284782at2759"/>
<reference evidence="3" key="1">
    <citation type="submission" date="2010-05" db="EMBL/GenBank/DDBJ databases">
        <title>The Genome Sequence of Magnaporthe poae strain ATCC 64411.</title>
        <authorList>
            <consortium name="The Broad Institute Genome Sequencing Platform"/>
            <consortium name="Broad Institute Genome Sequencing Center for Infectious Disease"/>
            <person name="Ma L.-J."/>
            <person name="Dead R."/>
            <person name="Young S."/>
            <person name="Zeng Q."/>
            <person name="Koehrsen M."/>
            <person name="Alvarado L."/>
            <person name="Berlin A."/>
            <person name="Chapman S.B."/>
            <person name="Chen Z."/>
            <person name="Freedman E."/>
            <person name="Gellesch M."/>
            <person name="Goldberg J."/>
            <person name="Griggs A."/>
            <person name="Gujja S."/>
            <person name="Heilman E.R."/>
            <person name="Heiman D."/>
            <person name="Hepburn T."/>
            <person name="Howarth C."/>
            <person name="Jen D."/>
            <person name="Larson L."/>
            <person name="Mehta T."/>
            <person name="Neiman D."/>
            <person name="Pearson M."/>
            <person name="Roberts A."/>
            <person name="Saif S."/>
            <person name="Shea T."/>
            <person name="Shenoy N."/>
            <person name="Sisk P."/>
            <person name="Stolte C."/>
            <person name="Sykes S."/>
            <person name="Walk T."/>
            <person name="White J."/>
            <person name="Yandava C."/>
            <person name="Haas B."/>
            <person name="Nusbaum C."/>
            <person name="Birren B."/>
        </authorList>
    </citation>
    <scope>NUCLEOTIDE SEQUENCE</scope>
    <source>
        <strain evidence="3">ATCC 64411</strain>
    </source>
</reference>
<evidence type="ECO:0000256" key="2">
    <source>
        <dbReference type="SAM" id="MobiDB-lite"/>
    </source>
</evidence>
<dbReference type="SUPFAM" id="SSF50978">
    <property type="entry name" value="WD40 repeat-like"/>
    <property type="match status" value="1"/>
</dbReference>
<keyword evidence="1" id="KW-0853">WD repeat</keyword>
<proteinExistence type="predicted"/>
<name>A0A0H2U9J3_MAGP6</name>
<dbReference type="PANTHER" id="PTHR19920:SF0">
    <property type="entry name" value="CYTOSOLIC IRON-SULFUR PROTEIN ASSEMBLY PROTEIN CIAO1-RELATED"/>
    <property type="match status" value="1"/>
</dbReference>
<protein>
    <submittedName>
        <fullName evidence="3">Cytosolic iron-sulfur protein assembly protein 1</fullName>
    </submittedName>
</protein>
<dbReference type="VEuPathDB" id="FungiDB:MAPG_11938"/>
<feature type="compositionally biased region" description="Low complexity" evidence="2">
    <location>
        <begin position="123"/>
        <end position="132"/>
    </location>
</feature>
<dbReference type="PANTHER" id="PTHR19920">
    <property type="entry name" value="WD40 PROTEIN CIAO1"/>
    <property type="match status" value="1"/>
</dbReference>
<dbReference type="Gene3D" id="2.130.10.10">
    <property type="entry name" value="YVTN repeat-like/Quinoprotein amine dehydrogenase"/>
    <property type="match status" value="1"/>
</dbReference>
<sequence length="215" mass="23599">MIEDDNQEEGADRQEKTMPPPARVELERLPAFKPDLYHRAWSSTPHPTLPLLATAHEKSVTVFSLSDLSAHSSLTGGHTRSVRSAVWRPGMAPGKLCLVTGSFDSTAGLWRWEKEAGAATEVDVTGQQQQRQSGDDDNDAADADADEDEWEFTLVLEGHENEVKSVAFAPSGHLLATCSRDKSIWIWEDVGASEGDDEWETVSVLTEHDGDVKCV</sequence>
<dbReference type="PROSITE" id="PS50294">
    <property type="entry name" value="WD_REPEATS_REGION"/>
    <property type="match status" value="1"/>
</dbReference>
<feature type="repeat" description="WD" evidence="1">
    <location>
        <begin position="156"/>
        <end position="188"/>
    </location>
</feature>
<evidence type="ECO:0000256" key="1">
    <source>
        <dbReference type="PROSITE-ProRule" id="PRU00221"/>
    </source>
</evidence>
<dbReference type="EMBL" id="GL877050">
    <property type="protein sequence ID" value="KLU92995.1"/>
    <property type="molecule type" value="Genomic_DNA"/>
</dbReference>
<dbReference type="SMART" id="SM00320">
    <property type="entry name" value="WD40"/>
    <property type="match status" value="2"/>
</dbReference>
<dbReference type="InterPro" id="IPR001680">
    <property type="entry name" value="WD40_rpt"/>
</dbReference>
<dbReference type="GO" id="GO:0016226">
    <property type="term" value="P:iron-sulfur cluster assembly"/>
    <property type="evidence" value="ECO:0007669"/>
    <property type="project" value="TreeGrafter"/>
</dbReference>
<accession>A0A0H2U9J3</accession>
<dbReference type="Pfam" id="PF00400">
    <property type="entry name" value="WD40"/>
    <property type="match status" value="1"/>
</dbReference>
<gene>
    <name evidence="3" type="ORF">MAPG_11938</name>
</gene>
<dbReference type="AlphaFoldDB" id="A0A0H2U9J3"/>
<dbReference type="GO" id="GO:0097361">
    <property type="term" value="C:cytosolic [4Fe-4S] assembly targeting complex"/>
    <property type="evidence" value="ECO:0007669"/>
    <property type="project" value="TreeGrafter"/>
</dbReference>
<dbReference type="PROSITE" id="PS50082">
    <property type="entry name" value="WD_REPEATS_2"/>
    <property type="match status" value="1"/>
</dbReference>
<feature type="region of interest" description="Disordered" evidence="2">
    <location>
        <begin position="118"/>
        <end position="144"/>
    </location>
</feature>
<feature type="compositionally biased region" description="Acidic residues" evidence="2">
    <location>
        <begin position="135"/>
        <end position="144"/>
    </location>
</feature>
<dbReference type="InterPro" id="IPR015943">
    <property type="entry name" value="WD40/YVTN_repeat-like_dom_sf"/>
</dbReference>
<dbReference type="InterPro" id="IPR036322">
    <property type="entry name" value="WD40_repeat_dom_sf"/>
</dbReference>
<evidence type="ECO:0000313" key="3">
    <source>
        <dbReference type="EMBL" id="KLU92995.1"/>
    </source>
</evidence>